<sequence>MSPTRRREEPNATAAATRPCTGRRCRSAGRMPLRVLLGRFAGRRAGTHGRVPHRTHLAFRAAGRTGGPGRPRAALERPPGVGGRARRLHHPRLRRVQAAAGLPRGVLGDRNAYRGRQHRAPAGRDRARHPQLEPGGHRRQGRRPAGPGGGGGGPPAGHGDGADRRERRLPVQPRRDDTGRRLPQRLRRHDGVSAQDPADHPDPGGQHPRPAAAVVGGQVQRAGQAGVEAGPVPDDARRPRLAERGSRRPAHRGARPGGRLQHRPGTGLRTVRALPVRRRRRLRLPLRERRAEHLGLVPPQREGPGATGRPAGSGGLPAAAVAPRSGPPMRTEADRMAA</sequence>
<comment type="caution">
    <text evidence="2">The sequence shown here is derived from an EMBL/GenBank/DDBJ whole genome shotgun (WGS) entry which is preliminary data.</text>
</comment>
<evidence type="ECO:0000256" key="1">
    <source>
        <dbReference type="SAM" id="MobiDB-lite"/>
    </source>
</evidence>
<feature type="compositionally biased region" description="Basic residues" evidence="1">
    <location>
        <begin position="84"/>
        <end position="95"/>
    </location>
</feature>
<dbReference type="GO" id="GO:0004766">
    <property type="term" value="F:spermidine synthase activity"/>
    <property type="evidence" value="ECO:0007669"/>
    <property type="project" value="UniProtKB-EC"/>
</dbReference>
<feature type="compositionally biased region" description="Basic and acidic residues" evidence="1">
    <location>
        <begin position="234"/>
        <end position="246"/>
    </location>
</feature>
<dbReference type="EC" id="2.5.1.16" evidence="2"/>
<feature type="region of interest" description="Disordered" evidence="1">
    <location>
        <begin position="291"/>
        <end position="338"/>
    </location>
</feature>
<reference evidence="2" key="1">
    <citation type="submission" date="2021-06" db="EMBL/GenBank/DDBJ databases">
        <authorList>
            <person name="Arsene-Ploetze F."/>
        </authorList>
    </citation>
    <scope>NUCLEOTIDE SEQUENCE</scope>
    <source>
        <strain evidence="2">SBRY1</strain>
    </source>
</reference>
<feature type="region of interest" description="Disordered" evidence="1">
    <location>
        <begin position="61"/>
        <end position="269"/>
    </location>
</feature>
<dbReference type="EMBL" id="CAJVAX010000012">
    <property type="protein sequence ID" value="CAG7628946.1"/>
    <property type="molecule type" value="Genomic_DNA"/>
</dbReference>
<protein>
    <submittedName>
        <fullName evidence="2">Spermidine synthase</fullName>
        <ecNumber evidence="2">2.5.1.16</ecNumber>
    </submittedName>
</protein>
<feature type="compositionally biased region" description="Basic and acidic residues" evidence="1">
    <location>
        <begin position="160"/>
        <end position="180"/>
    </location>
</feature>
<dbReference type="AlphaFoldDB" id="A0A9W4GZ56"/>
<name>A0A9W4GZ56_9ACTN</name>
<evidence type="ECO:0000313" key="3">
    <source>
        <dbReference type="Proteomes" id="UP001153328"/>
    </source>
</evidence>
<keyword evidence="3" id="KW-1185">Reference proteome</keyword>
<feature type="compositionally biased region" description="Basic and acidic residues" evidence="1">
    <location>
        <begin position="1"/>
        <end position="10"/>
    </location>
</feature>
<organism evidence="2 3">
    <name type="scientific">Actinacidiphila bryophytorum</name>
    <dbReference type="NCBI Taxonomy" id="1436133"/>
    <lineage>
        <taxon>Bacteria</taxon>
        <taxon>Bacillati</taxon>
        <taxon>Actinomycetota</taxon>
        <taxon>Actinomycetes</taxon>
        <taxon>Kitasatosporales</taxon>
        <taxon>Streptomycetaceae</taxon>
        <taxon>Actinacidiphila</taxon>
    </lineage>
</organism>
<evidence type="ECO:0000313" key="2">
    <source>
        <dbReference type="EMBL" id="CAG7628946.1"/>
    </source>
</evidence>
<gene>
    <name evidence="2" type="ORF">SBRY_20521</name>
</gene>
<feature type="region of interest" description="Disordered" evidence="1">
    <location>
        <begin position="1"/>
        <end position="26"/>
    </location>
</feature>
<proteinExistence type="predicted"/>
<keyword evidence="2" id="KW-0808">Transferase</keyword>
<feature type="compositionally biased region" description="Gly residues" evidence="1">
    <location>
        <begin position="146"/>
        <end position="159"/>
    </location>
</feature>
<dbReference type="Proteomes" id="UP001153328">
    <property type="component" value="Unassembled WGS sequence"/>
</dbReference>
<accession>A0A9W4GZ56</accession>
<feature type="compositionally biased region" description="Low complexity" evidence="1">
    <location>
        <begin position="211"/>
        <end position="230"/>
    </location>
</feature>
<feature type="compositionally biased region" description="Basic and acidic residues" evidence="1">
    <location>
        <begin position="122"/>
        <end position="131"/>
    </location>
</feature>